<feature type="transmembrane region" description="Helical" evidence="1">
    <location>
        <begin position="85"/>
        <end position="109"/>
    </location>
</feature>
<gene>
    <name evidence="2" type="ORF">FBZ92_11039</name>
</gene>
<protein>
    <submittedName>
        <fullName evidence="2">Uncharacterized protein</fullName>
    </submittedName>
</protein>
<organism evidence="2 3">
    <name type="scientific">Nitrospirillum amazonense</name>
    <dbReference type="NCBI Taxonomy" id="28077"/>
    <lineage>
        <taxon>Bacteria</taxon>
        <taxon>Pseudomonadati</taxon>
        <taxon>Pseudomonadota</taxon>
        <taxon>Alphaproteobacteria</taxon>
        <taxon>Rhodospirillales</taxon>
        <taxon>Azospirillaceae</taxon>
        <taxon>Nitrospirillum</taxon>
    </lineage>
</organism>
<proteinExistence type="predicted"/>
<comment type="caution">
    <text evidence="2">The sequence shown here is derived from an EMBL/GenBank/DDBJ whole genome shotgun (WGS) entry which is preliminary data.</text>
</comment>
<accession>A0A560IF24</accession>
<evidence type="ECO:0000313" key="2">
    <source>
        <dbReference type="EMBL" id="TWB56619.1"/>
    </source>
</evidence>
<reference evidence="2 3" key="1">
    <citation type="submission" date="2019-06" db="EMBL/GenBank/DDBJ databases">
        <title>Genomic Encyclopedia of Type Strains, Phase IV (KMG-V): Genome sequencing to study the core and pangenomes of soil and plant-associated prokaryotes.</title>
        <authorList>
            <person name="Whitman W."/>
        </authorList>
    </citation>
    <scope>NUCLEOTIDE SEQUENCE [LARGE SCALE GENOMIC DNA]</scope>
    <source>
        <strain evidence="2 3">BR 11140</strain>
    </source>
</reference>
<keyword evidence="1" id="KW-1133">Transmembrane helix</keyword>
<evidence type="ECO:0000313" key="3">
    <source>
        <dbReference type="Proteomes" id="UP000318050"/>
    </source>
</evidence>
<sequence>MRIVTGRLSLLGNGIISGNFTKYSVVKIGGAVLSNVWIAQSLDSFLNVRSTNDTTLYVSKNWLAGRHIRALRTPAGDLYYTKLPFFLVAIGLVSAIGCIPIFGLGLLFLPSMLANTQYYFESLKFKAQGGIPIPL</sequence>
<evidence type="ECO:0000256" key="1">
    <source>
        <dbReference type="SAM" id="Phobius"/>
    </source>
</evidence>
<dbReference type="OrthoDB" id="9943244at2"/>
<dbReference type="AlphaFoldDB" id="A0A560IF24"/>
<keyword evidence="1" id="KW-0812">Transmembrane</keyword>
<name>A0A560IF24_9PROT</name>
<dbReference type="EMBL" id="VITT01000010">
    <property type="protein sequence ID" value="TWB56619.1"/>
    <property type="molecule type" value="Genomic_DNA"/>
</dbReference>
<dbReference type="Proteomes" id="UP000318050">
    <property type="component" value="Unassembled WGS sequence"/>
</dbReference>
<keyword evidence="1" id="KW-0472">Membrane</keyword>